<dbReference type="InterPro" id="IPR029057">
    <property type="entry name" value="PRTase-like"/>
</dbReference>
<dbReference type="GO" id="GO:0016301">
    <property type="term" value="F:kinase activity"/>
    <property type="evidence" value="ECO:0007669"/>
    <property type="project" value="UniProtKB-KW"/>
</dbReference>
<dbReference type="EC" id="2.7.6.1" evidence="1"/>
<evidence type="ECO:0000313" key="9">
    <source>
        <dbReference type="EMBL" id="OJH48591.1"/>
    </source>
</evidence>
<dbReference type="STRING" id="523843.SAMN06264941_1451"/>
<keyword evidence="7" id="KW-0545">Nucleotide biosynthesis</keyword>
<dbReference type="PANTHER" id="PTHR10210:SF32">
    <property type="entry name" value="RIBOSE-PHOSPHATE PYROPHOSPHOKINASE 2"/>
    <property type="match status" value="1"/>
</dbReference>
<evidence type="ECO:0000259" key="8">
    <source>
        <dbReference type="Pfam" id="PF00156"/>
    </source>
</evidence>
<keyword evidence="3" id="KW-0547">Nucleotide-binding</keyword>
<sequence>MGYARQDKVFNRGEPVSARAIARTINTDRVFTVNIHERSILEHFNADSFDLDASHLIGNHIRSLNLTDPLIISPDAGALELAKSASADIGIPYEQLEKTRHSGESVTIAEKEIDVSGRDLILLDDMIATGGTMAESILMLKEQGAADIYVACIHPVLARNAVVRLYNAGVKEIISTDTLEKPQSIISVAPLIADTLKSL</sequence>
<evidence type="ECO:0000313" key="10">
    <source>
        <dbReference type="Proteomes" id="UP000185713"/>
    </source>
</evidence>
<dbReference type="GO" id="GO:0006164">
    <property type="term" value="P:purine nucleotide biosynthetic process"/>
    <property type="evidence" value="ECO:0007669"/>
    <property type="project" value="TreeGrafter"/>
</dbReference>
<name>A0A1L9C2A6_9EURY</name>
<dbReference type="GO" id="GO:0006015">
    <property type="term" value="P:5-phosphoribose 1-diphosphate biosynthetic process"/>
    <property type="evidence" value="ECO:0007669"/>
    <property type="project" value="TreeGrafter"/>
</dbReference>
<keyword evidence="2" id="KW-0808">Transferase</keyword>
<dbReference type="GO" id="GO:0004749">
    <property type="term" value="F:ribose phosphate diphosphokinase activity"/>
    <property type="evidence" value="ECO:0007669"/>
    <property type="project" value="UniProtKB-EC"/>
</dbReference>
<dbReference type="InterPro" id="IPR000836">
    <property type="entry name" value="PRTase_dom"/>
</dbReference>
<evidence type="ECO:0000256" key="1">
    <source>
        <dbReference type="ARBA" id="ARBA00013247"/>
    </source>
</evidence>
<dbReference type="InterPro" id="IPR005946">
    <property type="entry name" value="Rib-P_diPkinase"/>
</dbReference>
<dbReference type="Gene3D" id="3.40.50.2020">
    <property type="match status" value="2"/>
</dbReference>
<dbReference type="EMBL" id="JWTK01000007">
    <property type="protein sequence ID" value="OJH48591.1"/>
    <property type="molecule type" value="Genomic_DNA"/>
</dbReference>
<accession>A0A1L9C2A6</accession>
<keyword evidence="5" id="KW-0067">ATP-binding</keyword>
<dbReference type="SUPFAM" id="SSF53271">
    <property type="entry name" value="PRTase-like"/>
    <property type="match status" value="2"/>
</dbReference>
<dbReference type="GO" id="GO:0005737">
    <property type="term" value="C:cytoplasm"/>
    <property type="evidence" value="ECO:0007669"/>
    <property type="project" value="TreeGrafter"/>
</dbReference>
<protein>
    <recommendedName>
        <fullName evidence="1">ribose-phosphate diphosphokinase</fullName>
        <ecNumber evidence="1">2.7.6.1</ecNumber>
    </recommendedName>
</protein>
<comment type="catalytic activity">
    <reaction evidence="6">
        <text>D-ribose 5-phosphate + ATP = 5-phospho-alpha-D-ribose 1-diphosphate + AMP + H(+)</text>
        <dbReference type="Rhea" id="RHEA:15609"/>
        <dbReference type="ChEBI" id="CHEBI:15378"/>
        <dbReference type="ChEBI" id="CHEBI:30616"/>
        <dbReference type="ChEBI" id="CHEBI:58017"/>
        <dbReference type="ChEBI" id="CHEBI:78346"/>
        <dbReference type="ChEBI" id="CHEBI:456215"/>
        <dbReference type="EC" id="2.7.6.1"/>
    </reaction>
</comment>
<dbReference type="GO" id="GO:0002189">
    <property type="term" value="C:ribose phosphate diphosphokinase complex"/>
    <property type="evidence" value="ECO:0007669"/>
    <property type="project" value="TreeGrafter"/>
</dbReference>
<dbReference type="GO" id="GO:0005524">
    <property type="term" value="F:ATP binding"/>
    <property type="evidence" value="ECO:0007669"/>
    <property type="project" value="UniProtKB-KW"/>
</dbReference>
<dbReference type="PANTHER" id="PTHR10210">
    <property type="entry name" value="RIBOSE-PHOSPHATE DIPHOSPHOKINASE FAMILY MEMBER"/>
    <property type="match status" value="1"/>
</dbReference>
<evidence type="ECO:0000256" key="7">
    <source>
        <dbReference type="RuleBase" id="RU004324"/>
    </source>
</evidence>
<evidence type="ECO:0000256" key="6">
    <source>
        <dbReference type="ARBA" id="ARBA00049535"/>
    </source>
</evidence>
<gene>
    <name evidence="9" type="ORF">MPF_1893</name>
</gene>
<keyword evidence="4 9" id="KW-0418">Kinase</keyword>
<dbReference type="AlphaFoldDB" id="A0A1L9C2A6"/>
<evidence type="ECO:0000256" key="5">
    <source>
        <dbReference type="ARBA" id="ARBA00022840"/>
    </source>
</evidence>
<dbReference type="Pfam" id="PF00156">
    <property type="entry name" value="Pribosyltran"/>
    <property type="match status" value="1"/>
</dbReference>
<dbReference type="NCBIfam" id="TIGR01251">
    <property type="entry name" value="ribP_PPkin"/>
    <property type="match status" value="1"/>
</dbReference>
<evidence type="ECO:0000256" key="4">
    <source>
        <dbReference type="ARBA" id="ARBA00022777"/>
    </source>
</evidence>
<feature type="domain" description="Phosphoribosyltransferase" evidence="8">
    <location>
        <begin position="52"/>
        <end position="174"/>
    </location>
</feature>
<comment type="similarity">
    <text evidence="7">Belongs to the ribose-phosphate pyrophosphokinase family.</text>
</comment>
<dbReference type="GO" id="GO:0000287">
    <property type="term" value="F:magnesium ion binding"/>
    <property type="evidence" value="ECO:0007669"/>
    <property type="project" value="InterPro"/>
</dbReference>
<organism evidence="9 10">
    <name type="scientific">Methanohalophilus portucalensis FDF-1</name>
    <dbReference type="NCBI Taxonomy" id="523843"/>
    <lineage>
        <taxon>Archaea</taxon>
        <taxon>Methanobacteriati</taxon>
        <taxon>Methanobacteriota</taxon>
        <taxon>Stenosarchaea group</taxon>
        <taxon>Methanomicrobia</taxon>
        <taxon>Methanosarcinales</taxon>
        <taxon>Methanosarcinaceae</taxon>
        <taxon>Methanohalophilus</taxon>
    </lineage>
</organism>
<evidence type="ECO:0000256" key="3">
    <source>
        <dbReference type="ARBA" id="ARBA00022741"/>
    </source>
</evidence>
<reference evidence="9 10" key="1">
    <citation type="submission" date="2014-12" db="EMBL/GenBank/DDBJ databases">
        <title>The genome sequence of Methanohalophilus portucalensis strain FDF1.</title>
        <authorList>
            <person name="Lai M.-C."/>
            <person name="Lai S.-J."/>
        </authorList>
    </citation>
    <scope>NUCLEOTIDE SEQUENCE [LARGE SCALE GENOMIC DNA]</scope>
    <source>
        <strain evidence="9 10">FDF-1</strain>
    </source>
</reference>
<evidence type="ECO:0000256" key="2">
    <source>
        <dbReference type="ARBA" id="ARBA00022679"/>
    </source>
</evidence>
<comment type="caution">
    <text evidence="9">The sequence shown here is derived from an EMBL/GenBank/DDBJ whole genome shotgun (WGS) entry which is preliminary data.</text>
</comment>
<dbReference type="Proteomes" id="UP000185713">
    <property type="component" value="Unassembled WGS sequence"/>
</dbReference>
<proteinExistence type="inferred from homology"/>
<dbReference type="CDD" id="cd06223">
    <property type="entry name" value="PRTases_typeI"/>
    <property type="match status" value="1"/>
</dbReference>